<feature type="transmembrane region" description="Helical" evidence="6">
    <location>
        <begin position="22"/>
        <end position="52"/>
    </location>
</feature>
<name>A0ABQ4L8Z0_9BACL</name>
<feature type="transmembrane region" description="Helical" evidence="6">
    <location>
        <begin position="307"/>
        <end position="337"/>
    </location>
</feature>
<dbReference type="PANTHER" id="PTHR21716:SF62">
    <property type="entry name" value="TRANSPORT PROTEIN YDBI-RELATED"/>
    <property type="match status" value="1"/>
</dbReference>
<comment type="similarity">
    <text evidence="2">Belongs to the autoinducer-2 exporter (AI-2E) (TC 2.A.86) family.</text>
</comment>
<proteinExistence type="inferred from homology"/>
<protein>
    <submittedName>
        <fullName evidence="7">AI-2E family transporter</fullName>
    </submittedName>
</protein>
<feature type="transmembrane region" description="Helical" evidence="6">
    <location>
        <begin position="239"/>
        <end position="264"/>
    </location>
</feature>
<dbReference type="InterPro" id="IPR002549">
    <property type="entry name" value="AI-2E-like"/>
</dbReference>
<evidence type="ECO:0000256" key="1">
    <source>
        <dbReference type="ARBA" id="ARBA00004141"/>
    </source>
</evidence>
<evidence type="ECO:0000313" key="7">
    <source>
        <dbReference type="EMBL" id="GIO53048.1"/>
    </source>
</evidence>
<comment type="caution">
    <text evidence="7">The sequence shown here is derived from an EMBL/GenBank/DDBJ whole genome shotgun (WGS) entry which is preliminary data.</text>
</comment>
<dbReference type="EMBL" id="BORU01000001">
    <property type="protein sequence ID" value="GIO53048.1"/>
    <property type="molecule type" value="Genomic_DNA"/>
</dbReference>
<evidence type="ECO:0000256" key="4">
    <source>
        <dbReference type="ARBA" id="ARBA00022989"/>
    </source>
</evidence>
<feature type="transmembrane region" description="Helical" evidence="6">
    <location>
        <begin position="276"/>
        <end position="295"/>
    </location>
</feature>
<reference evidence="7 8" key="1">
    <citation type="submission" date="2021-03" db="EMBL/GenBank/DDBJ databases">
        <title>Antimicrobial resistance genes in bacteria isolated from Japanese honey, and their potential for conferring macrolide and lincosamide resistance in the American foulbrood pathogen Paenibacillus larvae.</title>
        <authorList>
            <person name="Okamoto M."/>
            <person name="Kumagai M."/>
            <person name="Kanamori H."/>
            <person name="Takamatsu D."/>
        </authorList>
    </citation>
    <scope>NUCLEOTIDE SEQUENCE [LARGE SCALE GENOMIC DNA]</scope>
    <source>
        <strain evidence="7 8">J21TS7</strain>
    </source>
</reference>
<keyword evidence="4 6" id="KW-1133">Transmembrane helix</keyword>
<accession>A0ABQ4L8Z0</accession>
<evidence type="ECO:0000313" key="8">
    <source>
        <dbReference type="Proteomes" id="UP000676601"/>
    </source>
</evidence>
<feature type="transmembrane region" description="Helical" evidence="6">
    <location>
        <begin position="154"/>
        <end position="173"/>
    </location>
</feature>
<gene>
    <name evidence="7" type="ORF">J21TS7_13660</name>
</gene>
<evidence type="ECO:0000256" key="2">
    <source>
        <dbReference type="ARBA" id="ARBA00009773"/>
    </source>
</evidence>
<keyword evidence="8" id="KW-1185">Reference proteome</keyword>
<sequence>MYGFGPMTSLRDFIQLPAVKKVMVLILLVLFLYVFRSMMNLILITFIITYLVNRIHSSLTRRFTNRMGISKKIAVLIIYAVFLGALSIGTYQYAPKLLGELNVLINQVISFYSKPLELTDNKVMDYVLEYIHKIDISQYVKQGYNLLTGTISNIGKFGINFAIAIIMSLFFMLEKEKVTHFTDKFRSSKFAYFYDELAYFGKKFTFSFGKVIEVQFLISIINAAASTLFLWILGFPNLFALGLMIFLLGLVPVMGVIVSLVPLCAIAFSIGGVMKVVYVLIMVAVLHAFEAYVMNPKFMSDKTHLPIFYTFAVLIISEHFFGVWGLILGVPVFMFLLDLLEVPVNGPKDEPAGAAKKNKKIPHKKS</sequence>
<keyword evidence="3 6" id="KW-0812">Transmembrane</keyword>
<evidence type="ECO:0000256" key="6">
    <source>
        <dbReference type="SAM" id="Phobius"/>
    </source>
</evidence>
<dbReference type="PANTHER" id="PTHR21716">
    <property type="entry name" value="TRANSMEMBRANE PROTEIN"/>
    <property type="match status" value="1"/>
</dbReference>
<feature type="transmembrane region" description="Helical" evidence="6">
    <location>
        <begin position="73"/>
        <end position="94"/>
    </location>
</feature>
<keyword evidence="5 6" id="KW-0472">Membrane</keyword>
<evidence type="ECO:0000256" key="3">
    <source>
        <dbReference type="ARBA" id="ARBA00022692"/>
    </source>
</evidence>
<feature type="transmembrane region" description="Helical" evidence="6">
    <location>
        <begin position="211"/>
        <end position="233"/>
    </location>
</feature>
<dbReference type="Pfam" id="PF01594">
    <property type="entry name" value="AI-2E_transport"/>
    <property type="match status" value="1"/>
</dbReference>
<comment type="subcellular location">
    <subcellularLocation>
        <location evidence="1">Membrane</location>
        <topology evidence="1">Multi-pass membrane protein</topology>
    </subcellularLocation>
</comment>
<evidence type="ECO:0000256" key="5">
    <source>
        <dbReference type="ARBA" id="ARBA00023136"/>
    </source>
</evidence>
<organism evidence="7 8">
    <name type="scientific">Paenibacillus cineris</name>
    <dbReference type="NCBI Taxonomy" id="237530"/>
    <lineage>
        <taxon>Bacteria</taxon>
        <taxon>Bacillati</taxon>
        <taxon>Bacillota</taxon>
        <taxon>Bacilli</taxon>
        <taxon>Bacillales</taxon>
        <taxon>Paenibacillaceae</taxon>
        <taxon>Paenibacillus</taxon>
    </lineage>
</organism>
<dbReference type="Proteomes" id="UP000676601">
    <property type="component" value="Unassembled WGS sequence"/>
</dbReference>